<dbReference type="RefSeq" id="WP_011382590.1">
    <property type="nucleotide sequence ID" value="NC_007626.1"/>
</dbReference>
<evidence type="ECO:0000256" key="1">
    <source>
        <dbReference type="SAM" id="Phobius"/>
    </source>
</evidence>
<dbReference type="OrthoDB" id="7347512at2"/>
<accession>Q2WB28</accession>
<dbReference type="HOGENOM" id="CLU_387225_0_0_5"/>
<feature type="transmembrane region" description="Helical" evidence="1">
    <location>
        <begin position="6"/>
        <end position="24"/>
    </location>
</feature>
<name>Q2WB28_PARM1</name>
<dbReference type="KEGG" id="mag:amb0143"/>
<dbReference type="Proteomes" id="UP000007058">
    <property type="component" value="Chromosome"/>
</dbReference>
<reference evidence="2 3" key="1">
    <citation type="journal article" date="2005" name="DNA Res.">
        <title>Complete genome sequence of the facultative anaerobic magnetotactic bacterium Magnetospirillum sp. strain AMB-1.</title>
        <authorList>
            <person name="Matsunaga T."/>
            <person name="Okamura Y."/>
            <person name="Fukuda Y."/>
            <person name="Wahyudi A.T."/>
            <person name="Murase Y."/>
            <person name="Takeyama H."/>
        </authorList>
    </citation>
    <scope>NUCLEOTIDE SEQUENCE [LARGE SCALE GENOMIC DNA]</scope>
    <source>
        <strain evidence="3">ATCC 700264 / AMB-1</strain>
    </source>
</reference>
<feature type="transmembrane region" description="Helical" evidence="1">
    <location>
        <begin position="116"/>
        <end position="139"/>
    </location>
</feature>
<sequence length="732" mass="79433">MKSELPIILAVILSLVAIYGLRPSRAGSGWLSSSKIFPVVWVLIFLLPYMAFGPSSYLWMDDEGDLLVPFHYYVANFADGGQYSHLLGAGADLKGSFLIGGELISPERFLMAHFPLWIAIAVHKALTCVFGFAGNYLLARRLGGLDRRPSLALAAFGTVFWFRMILVTYSTGMTLSLIPIGVYLLVGRLGRRWWWGGALAYAVMAGLWMVPTEGAPAISIAVVATMILTKRYDWRPFAGIALAGIVIGVNWSESIYAMLQTMGESMRGSDQSSVSTEALDVIHGTIVGYLSMFTNTAWPLGLEIALSLAFLAIAAPRQVPRALITMILPVFFIAGFLLFPWTEIGLAGIRNSGTRYFTFGVTGTVTLVAAQAIIAWKRRGYGLVPWVIGRGESLPAALALVGAFAILGWNVGFQMINLFYRSGQAHYHVSNLKNPTWFNASDPARVVSLRASYLQPEPGVVLAYNLPYFDAWLNLMDPRFFRYWVNGVNPRDPTDPRIGYDWASVRGGVVHVEEMVSLPLLAAANVGYLVSALPVTGQGLVLLDGPDRPQLEKPSRSGVSPMEYYRDRWSRIFDLGKMHIYALPGRLPRVWAAAALQTTSSAAGSAGFLAEVAAAAPARVAVLNAAHAMALGKAEAHASMTVGRFDLVRNGFEVDLDAPEGGVLMVNALATRHFRAWADGRELPFTEANGVQTAIAVPAGSRHVSLCYGRRPLVATTAKDPRECGLAAARSP</sequence>
<feature type="transmembrane region" description="Helical" evidence="1">
    <location>
        <begin position="397"/>
        <end position="420"/>
    </location>
</feature>
<feature type="transmembrane region" description="Helical" evidence="1">
    <location>
        <begin position="297"/>
        <end position="315"/>
    </location>
</feature>
<keyword evidence="1" id="KW-0812">Transmembrane</keyword>
<protein>
    <submittedName>
        <fullName evidence="2">Uncharacterized protein</fullName>
    </submittedName>
</protein>
<feature type="transmembrane region" description="Helical" evidence="1">
    <location>
        <begin position="356"/>
        <end position="376"/>
    </location>
</feature>
<feature type="transmembrane region" description="Helical" evidence="1">
    <location>
        <begin position="198"/>
        <end position="228"/>
    </location>
</feature>
<proteinExistence type="predicted"/>
<feature type="transmembrane region" description="Helical" evidence="1">
    <location>
        <begin position="160"/>
        <end position="186"/>
    </location>
</feature>
<keyword evidence="1" id="KW-1133">Transmembrane helix</keyword>
<keyword evidence="1" id="KW-0472">Membrane</keyword>
<feature type="transmembrane region" description="Helical" evidence="1">
    <location>
        <begin position="322"/>
        <end position="341"/>
    </location>
</feature>
<feature type="transmembrane region" description="Helical" evidence="1">
    <location>
        <begin position="36"/>
        <end position="60"/>
    </location>
</feature>
<gene>
    <name evidence="2" type="ordered locus">amb0143</name>
</gene>
<dbReference type="AlphaFoldDB" id="Q2WB28"/>
<dbReference type="EMBL" id="AP007255">
    <property type="protein sequence ID" value="BAE48947.1"/>
    <property type="molecule type" value="Genomic_DNA"/>
</dbReference>
<organism evidence="2 3">
    <name type="scientific">Paramagnetospirillum magneticum (strain ATCC 700264 / AMB-1)</name>
    <name type="common">Magnetospirillum magneticum</name>
    <dbReference type="NCBI Taxonomy" id="342108"/>
    <lineage>
        <taxon>Bacteria</taxon>
        <taxon>Pseudomonadati</taxon>
        <taxon>Pseudomonadota</taxon>
        <taxon>Alphaproteobacteria</taxon>
        <taxon>Rhodospirillales</taxon>
        <taxon>Magnetospirillaceae</taxon>
        <taxon>Paramagnetospirillum</taxon>
    </lineage>
</organism>
<feature type="transmembrane region" description="Helical" evidence="1">
    <location>
        <begin position="240"/>
        <end position="259"/>
    </location>
</feature>
<evidence type="ECO:0000313" key="3">
    <source>
        <dbReference type="Proteomes" id="UP000007058"/>
    </source>
</evidence>
<dbReference type="STRING" id="342108.amb0143"/>
<keyword evidence="3" id="KW-1185">Reference proteome</keyword>
<evidence type="ECO:0000313" key="2">
    <source>
        <dbReference type="EMBL" id="BAE48947.1"/>
    </source>
</evidence>